<dbReference type="GO" id="GO:0070043">
    <property type="term" value="F:rRNA (guanine-N7-)-methyltransferase activity"/>
    <property type="evidence" value="ECO:0007669"/>
    <property type="project" value="UniProtKB-UniRule"/>
</dbReference>
<dbReference type="Proteomes" id="UP000001366">
    <property type="component" value="Chromosome"/>
</dbReference>
<evidence type="ECO:0000313" key="7">
    <source>
        <dbReference type="EMBL" id="ACO03799.1"/>
    </source>
</evidence>
<evidence type="ECO:0000256" key="3">
    <source>
        <dbReference type="ARBA" id="ARBA00022603"/>
    </source>
</evidence>
<keyword evidence="3 6" id="KW-0489">Methyltransferase</keyword>
<keyword evidence="4 6" id="KW-0808">Transferase</keyword>
<dbReference type="InterPro" id="IPR003682">
    <property type="entry name" value="rRNA_ssu_MeTfrase_G"/>
</dbReference>
<dbReference type="STRING" id="123214.PERMA_1607"/>
<keyword evidence="8" id="KW-1185">Reference proteome</keyword>
<dbReference type="PANTHER" id="PTHR31760">
    <property type="entry name" value="S-ADENOSYL-L-METHIONINE-DEPENDENT METHYLTRANSFERASES SUPERFAMILY PROTEIN"/>
    <property type="match status" value="1"/>
</dbReference>
<dbReference type="HOGENOM" id="CLU_065341_2_1_0"/>
<feature type="binding site" evidence="6">
    <location>
        <position position="144"/>
    </location>
    <ligand>
        <name>S-adenosyl-L-methionine</name>
        <dbReference type="ChEBI" id="CHEBI:59789"/>
    </ligand>
</feature>
<comment type="caution">
    <text evidence="6">Lacks conserved residue(s) required for the propagation of feature annotation.</text>
</comment>
<dbReference type="HAMAP" id="MF_00074">
    <property type="entry name" value="16SrRNA_methyltr_G"/>
    <property type="match status" value="1"/>
</dbReference>
<dbReference type="EC" id="2.1.1.-" evidence="6"/>
<accession>C0QRS7</accession>
<dbReference type="KEGG" id="pmx:PERMA_1607"/>
<feature type="binding site" evidence="6">
    <location>
        <position position="85"/>
    </location>
    <ligand>
        <name>S-adenosyl-L-methionine</name>
        <dbReference type="ChEBI" id="CHEBI:59789"/>
    </ligand>
</feature>
<dbReference type="AlphaFoldDB" id="C0QRS7"/>
<evidence type="ECO:0000256" key="5">
    <source>
        <dbReference type="ARBA" id="ARBA00022691"/>
    </source>
</evidence>
<dbReference type="RefSeq" id="WP_012676038.1">
    <property type="nucleotide sequence ID" value="NC_012440.1"/>
</dbReference>
<dbReference type="OrthoDB" id="9808773at2"/>
<dbReference type="PIRSF" id="PIRSF003078">
    <property type="entry name" value="GidB"/>
    <property type="match status" value="1"/>
</dbReference>
<evidence type="ECO:0000256" key="2">
    <source>
        <dbReference type="ARBA" id="ARBA00022552"/>
    </source>
</evidence>
<feature type="binding site" evidence="6">
    <location>
        <begin position="131"/>
        <end position="132"/>
    </location>
    <ligand>
        <name>S-adenosyl-L-methionine</name>
        <dbReference type="ChEBI" id="CHEBI:59789"/>
    </ligand>
</feature>
<organism evidence="7 8">
    <name type="scientific">Persephonella marina (strain DSM 14350 / EX-H1)</name>
    <dbReference type="NCBI Taxonomy" id="123214"/>
    <lineage>
        <taxon>Bacteria</taxon>
        <taxon>Pseudomonadati</taxon>
        <taxon>Aquificota</taxon>
        <taxon>Aquificia</taxon>
        <taxon>Aquificales</taxon>
        <taxon>Hydrogenothermaceae</taxon>
        <taxon>Persephonella</taxon>
    </lineage>
</organism>
<name>C0QRS7_PERMH</name>
<comment type="function">
    <text evidence="6">Specifically methylates the N7 position of a guanine in 16S rRNA.</text>
</comment>
<dbReference type="Gene3D" id="3.40.50.150">
    <property type="entry name" value="Vaccinia Virus protein VP39"/>
    <property type="match status" value="1"/>
</dbReference>
<dbReference type="EMBL" id="CP001230">
    <property type="protein sequence ID" value="ACO03799.1"/>
    <property type="molecule type" value="Genomic_DNA"/>
</dbReference>
<sequence>MIEKLKDLCEKNGIFLSDDQLKKFEIYLNMLSKWNRVYNLTSVRRKEEIITKHFFDSLTLVKLFEKEGINVEGKKVADLGAGAGFPGVPVKIYYGEKIDLYLIESVGKKCIFLEMLKKEISVDYKVICKRSEEVEERFDIVLSRATGETFDVMRWGKDILKVGGYLIIMKGKKVEEELRPFTVSLRFEGYPERRYIVLKKISEDGHTR</sequence>
<reference evidence="7 8" key="1">
    <citation type="journal article" date="2009" name="J. Bacteriol.">
        <title>Complete and draft genome sequences of six members of the Aquificales.</title>
        <authorList>
            <person name="Reysenbach A.L."/>
            <person name="Hamamura N."/>
            <person name="Podar M."/>
            <person name="Griffiths E."/>
            <person name="Ferreira S."/>
            <person name="Hochstein R."/>
            <person name="Heidelberg J."/>
            <person name="Johnson J."/>
            <person name="Mead D."/>
            <person name="Pohorille A."/>
            <person name="Sarmiento M."/>
            <person name="Schweighofer K."/>
            <person name="Seshadri R."/>
            <person name="Voytek M.A."/>
        </authorList>
    </citation>
    <scope>NUCLEOTIDE SEQUENCE [LARGE SCALE GENOMIC DNA]</scope>
    <source>
        <strain evidence="8">DSM 14350 / EX-H1</strain>
    </source>
</reference>
<gene>
    <name evidence="7" type="primary">gidB</name>
    <name evidence="6" type="synonym">rsmG</name>
    <name evidence="7" type="ordered locus">PERMA_1607</name>
</gene>
<dbReference type="NCBIfam" id="TIGR00138">
    <property type="entry name" value="rsmG_gidB"/>
    <property type="match status" value="1"/>
</dbReference>
<keyword evidence="2 6" id="KW-0698">rRNA processing</keyword>
<keyword evidence="1 6" id="KW-0963">Cytoplasm</keyword>
<comment type="subcellular location">
    <subcellularLocation>
        <location evidence="6">Cytoplasm</location>
    </subcellularLocation>
</comment>
<protein>
    <recommendedName>
        <fullName evidence="6">Ribosomal RNA small subunit methyltransferase G</fullName>
        <ecNumber evidence="6">2.1.1.-</ecNumber>
    </recommendedName>
    <alternativeName>
        <fullName evidence="6">16S rRNA 7-methylguanosine methyltransferase</fullName>
        <shortName evidence="6">16S rRNA m7G methyltransferase</shortName>
    </alternativeName>
</protein>
<dbReference type="GO" id="GO:0005829">
    <property type="term" value="C:cytosol"/>
    <property type="evidence" value="ECO:0007669"/>
    <property type="project" value="TreeGrafter"/>
</dbReference>
<evidence type="ECO:0000256" key="4">
    <source>
        <dbReference type="ARBA" id="ARBA00022679"/>
    </source>
</evidence>
<evidence type="ECO:0000313" key="8">
    <source>
        <dbReference type="Proteomes" id="UP000001366"/>
    </source>
</evidence>
<proteinExistence type="inferred from homology"/>
<dbReference type="InterPro" id="IPR029063">
    <property type="entry name" value="SAM-dependent_MTases_sf"/>
</dbReference>
<dbReference type="PANTHER" id="PTHR31760:SF0">
    <property type="entry name" value="S-ADENOSYL-L-METHIONINE-DEPENDENT METHYLTRANSFERASES SUPERFAMILY PROTEIN"/>
    <property type="match status" value="1"/>
</dbReference>
<dbReference type="eggNOG" id="COG0357">
    <property type="taxonomic scope" value="Bacteria"/>
</dbReference>
<keyword evidence="5 6" id="KW-0949">S-adenosyl-L-methionine</keyword>
<dbReference type="Pfam" id="PF02527">
    <property type="entry name" value="GidB"/>
    <property type="match status" value="1"/>
</dbReference>
<comment type="similarity">
    <text evidence="6">Belongs to the methyltransferase superfamily. RNA methyltransferase RsmG family.</text>
</comment>
<feature type="binding site" evidence="6">
    <location>
        <position position="80"/>
    </location>
    <ligand>
        <name>S-adenosyl-L-methionine</name>
        <dbReference type="ChEBI" id="CHEBI:59789"/>
    </ligand>
</feature>
<dbReference type="PaxDb" id="123214-PERMA_1607"/>
<evidence type="ECO:0000256" key="6">
    <source>
        <dbReference type="HAMAP-Rule" id="MF_00074"/>
    </source>
</evidence>
<evidence type="ECO:0000256" key="1">
    <source>
        <dbReference type="ARBA" id="ARBA00022490"/>
    </source>
</evidence>
<dbReference type="SUPFAM" id="SSF53335">
    <property type="entry name" value="S-adenosyl-L-methionine-dependent methyltransferases"/>
    <property type="match status" value="1"/>
</dbReference>